<evidence type="ECO:0000313" key="2">
    <source>
        <dbReference type="EMBL" id="ABS55396.1"/>
    </source>
</evidence>
<dbReference type="Pfam" id="PF01568">
    <property type="entry name" value="Molydop_binding"/>
    <property type="match status" value="1"/>
</dbReference>
<dbReference type="AlphaFoldDB" id="A7I6N5"/>
<feature type="domain" description="Molybdopterin dinucleotide-binding" evidence="1">
    <location>
        <begin position="11"/>
        <end position="108"/>
    </location>
</feature>
<dbReference type="Gene3D" id="2.40.40.20">
    <property type="match status" value="1"/>
</dbReference>
<accession>A7I6N5</accession>
<evidence type="ECO:0000313" key="3">
    <source>
        <dbReference type="Proteomes" id="UP000002408"/>
    </source>
</evidence>
<protein>
    <submittedName>
        <fullName evidence="2">Molydopterin dinucleotide-binding region</fullName>
    </submittedName>
</protein>
<sequence>MANKKITVNIITCRTIQQGVGMEAGKTSQKYFDACTIIQMHPEDFKRLGAWRNTNVKVTSSVGSVILKAVETREDLVPGLAHIPMGPWANRIVPGYTFSTGEPCFKGFPADIEIAANERIMGAVEVLQDACGLIRK</sequence>
<dbReference type="HOGENOM" id="CLU_123704_1_0_2"/>
<dbReference type="RefSeq" id="WP_012106420.1">
    <property type="nucleotide sequence ID" value="NC_009712.1"/>
</dbReference>
<dbReference type="InterPro" id="IPR012040">
    <property type="entry name" value="Formylmethanofuran_DH_dsu"/>
</dbReference>
<dbReference type="eggNOG" id="arCOG02674">
    <property type="taxonomic scope" value="Archaea"/>
</dbReference>
<evidence type="ECO:0000259" key="1">
    <source>
        <dbReference type="Pfam" id="PF01568"/>
    </source>
</evidence>
<dbReference type="InterPro" id="IPR006657">
    <property type="entry name" value="MoPterin_dinucl-bd_dom"/>
</dbReference>
<dbReference type="OrthoDB" id="116806at2157"/>
<dbReference type="STRING" id="456442.Mboo_0878"/>
<dbReference type="GeneID" id="5410759"/>
<dbReference type="KEGG" id="mbn:Mboo_0878"/>
<dbReference type="EMBL" id="CP000780">
    <property type="protein sequence ID" value="ABS55396.1"/>
    <property type="molecule type" value="Genomic_DNA"/>
</dbReference>
<dbReference type="Proteomes" id="UP000002408">
    <property type="component" value="Chromosome"/>
</dbReference>
<dbReference type="GO" id="GO:0043546">
    <property type="term" value="F:molybdopterin cofactor binding"/>
    <property type="evidence" value="ECO:0007669"/>
    <property type="project" value="InterPro"/>
</dbReference>
<organism evidence="2 3">
    <name type="scientific">Methanoregula boonei (strain DSM 21154 / JCM 14090 / 6A8)</name>
    <dbReference type="NCBI Taxonomy" id="456442"/>
    <lineage>
        <taxon>Archaea</taxon>
        <taxon>Methanobacteriati</taxon>
        <taxon>Methanobacteriota</taxon>
        <taxon>Stenosarchaea group</taxon>
        <taxon>Methanomicrobia</taxon>
        <taxon>Methanomicrobiales</taxon>
        <taxon>Methanoregulaceae</taxon>
        <taxon>Methanoregula</taxon>
    </lineage>
</organism>
<reference evidence="3" key="1">
    <citation type="journal article" date="2015" name="Microbiology">
        <title>Genome of Methanoregula boonei 6A8 reveals adaptations to oligotrophic peatland environments.</title>
        <authorList>
            <person name="Braeuer S."/>
            <person name="Cadillo-Quiroz H."/>
            <person name="Kyrpides N."/>
            <person name="Woyke T."/>
            <person name="Goodwin L."/>
            <person name="Detter C."/>
            <person name="Podell S."/>
            <person name="Yavitt J.B."/>
            <person name="Zinder S.H."/>
        </authorList>
    </citation>
    <scope>NUCLEOTIDE SEQUENCE [LARGE SCALE GENOMIC DNA]</scope>
    <source>
        <strain evidence="3">DSM 21154 / JCM 14090 / 6A8</strain>
    </source>
</reference>
<gene>
    <name evidence="2" type="ordered locus">Mboo_0878</name>
</gene>
<dbReference type="SUPFAM" id="SSF50692">
    <property type="entry name" value="ADC-like"/>
    <property type="match status" value="1"/>
</dbReference>
<dbReference type="GO" id="GO:0016491">
    <property type="term" value="F:oxidoreductase activity"/>
    <property type="evidence" value="ECO:0007669"/>
    <property type="project" value="InterPro"/>
</dbReference>
<dbReference type="InterPro" id="IPR009010">
    <property type="entry name" value="Asp_de-COase-like_dom_sf"/>
</dbReference>
<name>A7I6N5_METB6</name>
<proteinExistence type="predicted"/>
<keyword evidence="3" id="KW-1185">Reference proteome</keyword>
<dbReference type="PIRSF" id="PIRSF015873">
    <property type="entry name" value="FwdD"/>
    <property type="match status" value="1"/>
</dbReference>